<dbReference type="Gene3D" id="1.10.150.320">
    <property type="entry name" value="Photosystem II 12 kDa extrinsic protein"/>
    <property type="match status" value="1"/>
</dbReference>
<comment type="caution">
    <text evidence="1">The sequence shown here is derived from an EMBL/GenBank/DDBJ whole genome shotgun (WGS) entry which is preliminary data.</text>
</comment>
<dbReference type="Proteomes" id="UP000289437">
    <property type="component" value="Unassembled WGS sequence"/>
</dbReference>
<accession>A0A4Q0TA04</accession>
<evidence type="ECO:0008006" key="3">
    <source>
        <dbReference type="Google" id="ProtNLM"/>
    </source>
</evidence>
<keyword evidence="2" id="KW-1185">Reference proteome</keyword>
<proteinExistence type="predicted"/>
<gene>
    <name evidence="1" type="ORF">GRAN_1771</name>
</gene>
<dbReference type="AlphaFoldDB" id="A0A4Q0TA04"/>
<name>A0A4Q0TA04_9BACT</name>
<organism evidence="1 2">
    <name type="scientific">Granulicella sibirica</name>
    <dbReference type="NCBI Taxonomy" id="2479048"/>
    <lineage>
        <taxon>Bacteria</taxon>
        <taxon>Pseudomonadati</taxon>
        <taxon>Acidobacteriota</taxon>
        <taxon>Terriglobia</taxon>
        <taxon>Terriglobales</taxon>
        <taxon>Acidobacteriaceae</taxon>
        <taxon>Granulicella</taxon>
    </lineage>
</organism>
<dbReference type="EMBL" id="RDSM01000001">
    <property type="protein sequence ID" value="RXH58461.1"/>
    <property type="molecule type" value="Genomic_DNA"/>
</dbReference>
<dbReference type="Pfam" id="PF12836">
    <property type="entry name" value="HHH_3"/>
    <property type="match status" value="1"/>
</dbReference>
<dbReference type="SUPFAM" id="SSF81585">
    <property type="entry name" value="PsbU/PolX domain-like"/>
    <property type="match status" value="1"/>
</dbReference>
<reference evidence="1 2" key="1">
    <citation type="submission" date="2018-11" db="EMBL/GenBank/DDBJ databases">
        <authorList>
            <person name="Mardanov A.V."/>
            <person name="Ravin N.V."/>
            <person name="Dedysh S.N."/>
        </authorList>
    </citation>
    <scope>NUCLEOTIDE SEQUENCE [LARGE SCALE GENOMIC DNA]</scope>
    <source>
        <strain evidence="1 2">AF10</strain>
    </source>
</reference>
<reference evidence="2" key="2">
    <citation type="submission" date="2019-02" db="EMBL/GenBank/DDBJ databases">
        <title>Granulicella sibirica sp. nov., a psychrotolerant acidobacterium isolated from an organic soil layer in forested tundra, West Siberia.</title>
        <authorList>
            <person name="Oshkin I.Y."/>
            <person name="Kulichevskaya I.S."/>
            <person name="Rijpstra W.I.C."/>
            <person name="Sinninghe Damste J.S."/>
            <person name="Rakitin A.L."/>
            <person name="Ravin N.V."/>
            <person name="Dedysh S.N."/>
        </authorList>
    </citation>
    <scope>NUCLEOTIDE SEQUENCE [LARGE SCALE GENOMIC DNA]</scope>
    <source>
        <strain evidence="2">AF10</strain>
    </source>
</reference>
<sequence length="71" mass="7771">MQGVQDGLRNLAPLNLNTASEQDLASLPGMTDAAAGRMIVGRPYKSTDELVSRHILTRAEYDRISSRIKAE</sequence>
<evidence type="ECO:0000313" key="2">
    <source>
        <dbReference type="Proteomes" id="UP000289437"/>
    </source>
</evidence>
<evidence type="ECO:0000313" key="1">
    <source>
        <dbReference type="EMBL" id="RXH58461.1"/>
    </source>
</evidence>
<protein>
    <recommendedName>
        <fullName evidence="3">Helix-hairpin-helix domain-containing protein</fullName>
    </recommendedName>
</protein>